<protein>
    <submittedName>
        <fullName evidence="11">Uncharacterized protein</fullName>
    </submittedName>
</protein>
<evidence type="ECO:0000256" key="1">
    <source>
        <dbReference type="ARBA" id="ARBA00004606"/>
    </source>
</evidence>
<keyword evidence="12" id="KW-1185">Reference proteome</keyword>
<comment type="subcellular location">
    <subcellularLocation>
        <location evidence="1">Membrane</location>
        <topology evidence="1">Single-pass type II membrane protein</topology>
    </subcellularLocation>
</comment>
<comment type="caution">
    <text evidence="11">The sequence shown here is derived from an EMBL/GenBank/DDBJ whole genome shotgun (WGS) entry which is preliminary data.</text>
</comment>
<evidence type="ECO:0000256" key="4">
    <source>
        <dbReference type="ARBA" id="ARBA00022679"/>
    </source>
</evidence>
<dbReference type="Pfam" id="PF02485">
    <property type="entry name" value="Branch"/>
    <property type="match status" value="1"/>
</dbReference>
<evidence type="ECO:0000256" key="2">
    <source>
        <dbReference type="ARBA" id="ARBA00004922"/>
    </source>
</evidence>
<accession>A0ABP0FNN6</accession>
<evidence type="ECO:0000313" key="11">
    <source>
        <dbReference type="EMBL" id="CAK8681206.1"/>
    </source>
</evidence>
<name>A0ABP0FNN6_CLALP</name>
<evidence type="ECO:0000256" key="10">
    <source>
        <dbReference type="ARBA" id="ARBA00038150"/>
    </source>
</evidence>
<sequence length="96" mass="11164">MTRCNHVIDNYDFEMDFKHITKEERHFPIAYSILAHQNAHQLMLLLSAIYAPQNVYCIHIDLKSTSMFEAVKETASCFSNVFLATKREDVVYAGYN</sequence>
<dbReference type="Proteomes" id="UP001642483">
    <property type="component" value="Unassembled WGS sequence"/>
</dbReference>
<comment type="pathway">
    <text evidence="2">Protein modification; protein glycosylation.</text>
</comment>
<dbReference type="PANTHER" id="PTHR19297:SF191">
    <property type="entry name" value="PROTEIN XYLOSYLTRANSFERASE"/>
    <property type="match status" value="1"/>
</dbReference>
<keyword evidence="4" id="KW-0808">Transferase</keyword>
<dbReference type="InterPro" id="IPR003406">
    <property type="entry name" value="Glyco_trans_14"/>
</dbReference>
<reference evidence="11 12" key="1">
    <citation type="submission" date="2024-02" db="EMBL/GenBank/DDBJ databases">
        <authorList>
            <person name="Daric V."/>
            <person name="Darras S."/>
        </authorList>
    </citation>
    <scope>NUCLEOTIDE SEQUENCE [LARGE SCALE GENOMIC DNA]</scope>
</reference>
<keyword evidence="8" id="KW-0472">Membrane</keyword>
<keyword evidence="6" id="KW-0735">Signal-anchor</keyword>
<keyword evidence="5" id="KW-0812">Transmembrane</keyword>
<evidence type="ECO:0000256" key="7">
    <source>
        <dbReference type="ARBA" id="ARBA00022989"/>
    </source>
</evidence>
<evidence type="ECO:0000256" key="9">
    <source>
        <dbReference type="ARBA" id="ARBA00023180"/>
    </source>
</evidence>
<proteinExistence type="inferred from homology"/>
<evidence type="ECO:0000313" key="12">
    <source>
        <dbReference type="Proteomes" id="UP001642483"/>
    </source>
</evidence>
<evidence type="ECO:0000256" key="3">
    <source>
        <dbReference type="ARBA" id="ARBA00022676"/>
    </source>
</evidence>
<keyword evidence="3" id="KW-0328">Glycosyltransferase</keyword>
<evidence type="ECO:0000256" key="5">
    <source>
        <dbReference type="ARBA" id="ARBA00022692"/>
    </source>
</evidence>
<gene>
    <name evidence="11" type="ORF">CVLEPA_LOCUS11431</name>
</gene>
<comment type="similarity">
    <text evidence="10">Belongs to the glycosyltransferase 14 family.</text>
</comment>
<evidence type="ECO:0000256" key="8">
    <source>
        <dbReference type="ARBA" id="ARBA00023136"/>
    </source>
</evidence>
<keyword evidence="9" id="KW-0325">Glycoprotein</keyword>
<organism evidence="11 12">
    <name type="scientific">Clavelina lepadiformis</name>
    <name type="common">Light-bulb sea squirt</name>
    <name type="synonym">Ascidia lepadiformis</name>
    <dbReference type="NCBI Taxonomy" id="159417"/>
    <lineage>
        <taxon>Eukaryota</taxon>
        <taxon>Metazoa</taxon>
        <taxon>Chordata</taxon>
        <taxon>Tunicata</taxon>
        <taxon>Ascidiacea</taxon>
        <taxon>Aplousobranchia</taxon>
        <taxon>Clavelinidae</taxon>
        <taxon>Clavelina</taxon>
    </lineage>
</organism>
<dbReference type="EMBL" id="CAWYQH010000079">
    <property type="protein sequence ID" value="CAK8681206.1"/>
    <property type="molecule type" value="Genomic_DNA"/>
</dbReference>
<keyword evidence="7" id="KW-1133">Transmembrane helix</keyword>
<evidence type="ECO:0000256" key="6">
    <source>
        <dbReference type="ARBA" id="ARBA00022968"/>
    </source>
</evidence>
<dbReference type="PANTHER" id="PTHR19297">
    <property type="entry name" value="GLYCOSYLTRANSFERASE 14 FAMILY MEMBER"/>
    <property type="match status" value="1"/>
</dbReference>